<sequence>MNILIVVNSNLSTKTQSFWNKYQELIRSSYPEASIYYPDSYVPQKPEQLENYQIIILVGNTPFFSRAINSFFSSLIDQRNGQKIAFLPDTKESAISSNLQLPTKVSQQIEVINSQQVTPVDLIRCHFINKDGIPASYLILNDVLIGVPVLKLPLFLKAFVQWLRTSSRISPAKIPHNITLKHNNQVIYEGSYIFAMLLLGNKITHGPKVYSKARIFRKSFEYIQPNPQPLREYTFSLPNLFSGIGDDTNENVFHRQFSELEVQGIGQENEIIADGNHIGRLPATFTLLPNSIHVISPRIFSPTKVTWASKFARAQARTPISNSRTFN</sequence>
<gene>
    <name evidence="1" type="ORF">COB67_08070</name>
</gene>
<dbReference type="Proteomes" id="UP000218113">
    <property type="component" value="Unassembled WGS sequence"/>
</dbReference>
<reference evidence="2" key="1">
    <citation type="submission" date="2017-08" db="EMBL/GenBank/DDBJ databases">
        <title>A dynamic microbial community with high functional redundancy inhabits the cold, oxic subseafloor aquifer.</title>
        <authorList>
            <person name="Tully B.J."/>
            <person name="Wheat C.G."/>
            <person name="Glazer B.T."/>
            <person name="Huber J.A."/>
        </authorList>
    </citation>
    <scope>NUCLEOTIDE SEQUENCE [LARGE SCALE GENOMIC DNA]</scope>
</reference>
<dbReference type="AlphaFoldDB" id="A0A2A4T1Y1"/>
<dbReference type="Gene3D" id="2.60.200.40">
    <property type="match status" value="1"/>
</dbReference>
<dbReference type="SUPFAM" id="SSF111331">
    <property type="entry name" value="NAD kinase/diacylglycerol kinase-like"/>
    <property type="match status" value="1"/>
</dbReference>
<proteinExistence type="predicted"/>
<name>A0A2A4T1Y1_9DELT</name>
<comment type="caution">
    <text evidence="1">The sequence shown here is derived from an EMBL/GenBank/DDBJ whole genome shotgun (WGS) entry which is preliminary data.</text>
</comment>
<protein>
    <recommendedName>
        <fullName evidence="3">DAGKc domain-containing protein</fullName>
    </recommendedName>
</protein>
<evidence type="ECO:0000313" key="2">
    <source>
        <dbReference type="Proteomes" id="UP000218113"/>
    </source>
</evidence>
<accession>A0A2A4T1Y1</accession>
<dbReference type="InterPro" id="IPR016064">
    <property type="entry name" value="NAD/diacylglycerol_kinase_sf"/>
</dbReference>
<organism evidence="1 2">
    <name type="scientific">SAR324 cluster bacterium</name>
    <dbReference type="NCBI Taxonomy" id="2024889"/>
    <lineage>
        <taxon>Bacteria</taxon>
        <taxon>Deltaproteobacteria</taxon>
        <taxon>SAR324 cluster</taxon>
    </lineage>
</organism>
<dbReference type="EMBL" id="NVSR01000053">
    <property type="protein sequence ID" value="PCI27650.1"/>
    <property type="molecule type" value="Genomic_DNA"/>
</dbReference>
<evidence type="ECO:0000313" key="1">
    <source>
        <dbReference type="EMBL" id="PCI27650.1"/>
    </source>
</evidence>
<evidence type="ECO:0008006" key="3">
    <source>
        <dbReference type="Google" id="ProtNLM"/>
    </source>
</evidence>